<evidence type="ECO:0000313" key="3">
    <source>
        <dbReference type="Proteomes" id="UP000655759"/>
    </source>
</evidence>
<dbReference type="EMBL" id="CAJNAQ010000005">
    <property type="protein sequence ID" value="CAE6494811.1"/>
    <property type="molecule type" value="Genomic_DNA"/>
</dbReference>
<comment type="caution">
    <text evidence="2">The sequence shown here is derived from an EMBL/GenBank/DDBJ whole genome shotgun (WGS) entry which is preliminary data.</text>
</comment>
<dbReference type="AlphaFoldDB" id="A0A812F4K7"/>
<dbReference type="Gene3D" id="3.40.33.10">
    <property type="entry name" value="CAP"/>
    <property type="match status" value="1"/>
</dbReference>
<evidence type="ECO:0000313" key="2">
    <source>
        <dbReference type="EMBL" id="CAE6494811.1"/>
    </source>
</evidence>
<dbReference type="Pfam" id="PF00188">
    <property type="entry name" value="CAP"/>
    <property type="match status" value="1"/>
</dbReference>
<dbReference type="Proteomes" id="UP000655759">
    <property type="component" value="Unassembled WGS sequence"/>
</dbReference>
<evidence type="ECO:0000259" key="1">
    <source>
        <dbReference type="Pfam" id="PF00188"/>
    </source>
</evidence>
<dbReference type="InterPro" id="IPR035940">
    <property type="entry name" value="CAP_sf"/>
</dbReference>
<reference evidence="2" key="1">
    <citation type="submission" date="2021-02" db="EMBL/GenBank/DDBJ databases">
        <authorList>
            <person name="Han P."/>
        </authorList>
    </citation>
    <scope>NUCLEOTIDE SEQUENCE</scope>
    <source>
        <strain evidence="2">Candidatus Nitrosotenuis uzonensis 5A</strain>
    </source>
</reference>
<feature type="domain" description="SCP" evidence="1">
    <location>
        <begin position="46"/>
        <end position="181"/>
    </location>
</feature>
<name>A0A812F4K7_9ARCH</name>
<protein>
    <recommendedName>
        <fullName evidence="1">SCP domain-containing protein</fullName>
    </recommendedName>
</protein>
<proteinExistence type="predicted"/>
<gene>
    <name evidence="2" type="ORF">NUZ5A_50323</name>
</gene>
<dbReference type="RefSeq" id="WP_205099258.1">
    <property type="nucleotide sequence ID" value="NZ_CAJNAQ010000005.1"/>
</dbReference>
<organism evidence="2 3">
    <name type="scientific">Candidatus Nitrosotenuis uzonensis</name>
    <dbReference type="NCBI Taxonomy" id="1407055"/>
    <lineage>
        <taxon>Archaea</taxon>
        <taxon>Nitrososphaerota</taxon>
        <taxon>Candidatus Nitrosotenuis</taxon>
    </lineage>
</organism>
<sequence length="321" mass="36468">MSKKIMVTVTVVSLAAAIYFGITVNKAMYELPTEQISHDYLVQHALELVNKDRKDNGLGSLALSANKAAQTHAEEILMTRTVSHWLTNGEKPYMTYARYGGAGGIGQNVAFRGITDIEQCKQSKCEIIDPIKKLEEIEYAMMFDDEDYEWGNKGNILDPNHTHVSFGIAYDEYSFVLVQNFEYNYINLTEPIGHDPNRIKIIGTLSEGRLYNISVYYDPFPTTGSYEAHKNEKTYGFGRQIAVVEPPLPPNSYYEKPRDYELIIAKNMVQDQSEIDVEFDMTGIAVEPGIYTLTVWLQINHDYVPATVYQIFIEPNIKDSI</sequence>
<accession>A0A812F4K7</accession>
<dbReference type="CDD" id="cd05379">
    <property type="entry name" value="CAP_bacterial"/>
    <property type="match status" value="1"/>
</dbReference>
<dbReference type="InterPro" id="IPR014044">
    <property type="entry name" value="CAP_dom"/>
</dbReference>